<gene>
    <name evidence="3" type="ORF">DM02DRAFT_611123</name>
</gene>
<name>A0A2V1E4J2_9PLEO</name>
<feature type="compositionally biased region" description="Basic residues" evidence="2">
    <location>
        <begin position="541"/>
        <end position="551"/>
    </location>
</feature>
<feature type="compositionally biased region" description="Polar residues" evidence="2">
    <location>
        <begin position="274"/>
        <end position="291"/>
    </location>
</feature>
<dbReference type="AlphaFoldDB" id="A0A2V1E4J2"/>
<sequence length="745" mass="83624">MTFQPRQDLLVLEDRLLRDTRNFDILLSKMPRNIFVKHHETIILNPEYYMISEIDRSPVFAHFSENGTVRIDHQTRPWVQPDHLDSLAKISFRSASSGPLTEQLLAFKQLPPISWITQSPGGGDAWEKQAQALIDYSLLKWAFDSEYTGKLPQPDYDHLSQLLTILTKTPQYEQLRIMRENEESAYFAKPTYGAGGVQDPETGLRTPIDESWPAPTMACTQMIPCSEVLEADLKCDSKSPPSDPTPTVEQDFDRSASSHELGSSRQSSRDRSTTIETSATLENSSFPSSAATTISPDVEMVDSNIPHKLPCAHPTDDSQNHVAMEQIDPELSRLYDSLGRDLLSNLPGLKSMVFEKGGDDQAGFLPLQLKVGTFKSSANPSLQNHQMWVLFKIHAVNTKSKSASAPRLLLCARHAETGAVIDDNIKLPDILAHVDFIPVLSNLDTGKQGDMQLKAIVKYYYILAANANLYGFSQHRMPVNNTFVEQLRTVCEKHHPGTTTNPRQHHQAPPPKKRRKLNPPTSLPSPPKSEDQTPPLQQHQHPLKRSTRRVRTTPPSPTSPSNTSFHHTRSATTPKPPPRKPALGRLPSPTSTTPAINQFLLPLDTIDAADSSGESGDEIPFHIPGPSHTHSLLLSQTRTKRMLEYNRGCLKQSKTKRDSARYAIRSLKGQMTKNARAGEAELEKLRKEVRVQEEIVGVLGRRVKVFEDAVGGFVEEKKRGEDKIKRDVERRVEREWGKWEAEVPW</sequence>
<keyword evidence="4" id="KW-1185">Reference proteome</keyword>
<protein>
    <submittedName>
        <fullName evidence="3">Uncharacterized protein</fullName>
    </submittedName>
</protein>
<feature type="coiled-coil region" evidence="1">
    <location>
        <begin position="668"/>
        <end position="695"/>
    </location>
</feature>
<evidence type="ECO:0000313" key="3">
    <source>
        <dbReference type="EMBL" id="PVI05019.1"/>
    </source>
</evidence>
<dbReference type="Proteomes" id="UP000244855">
    <property type="component" value="Unassembled WGS sequence"/>
</dbReference>
<accession>A0A2V1E4J2</accession>
<evidence type="ECO:0000256" key="1">
    <source>
        <dbReference type="SAM" id="Coils"/>
    </source>
</evidence>
<feature type="region of interest" description="Disordered" evidence="2">
    <location>
        <begin position="234"/>
        <end position="291"/>
    </location>
</feature>
<feature type="region of interest" description="Disordered" evidence="2">
    <location>
        <begin position="494"/>
        <end position="595"/>
    </location>
</feature>
<organism evidence="3 4">
    <name type="scientific">Periconia macrospinosa</name>
    <dbReference type="NCBI Taxonomy" id="97972"/>
    <lineage>
        <taxon>Eukaryota</taxon>
        <taxon>Fungi</taxon>
        <taxon>Dikarya</taxon>
        <taxon>Ascomycota</taxon>
        <taxon>Pezizomycotina</taxon>
        <taxon>Dothideomycetes</taxon>
        <taxon>Pleosporomycetidae</taxon>
        <taxon>Pleosporales</taxon>
        <taxon>Massarineae</taxon>
        <taxon>Periconiaceae</taxon>
        <taxon>Periconia</taxon>
    </lineage>
</organism>
<feature type="compositionally biased region" description="Basic residues" evidence="2">
    <location>
        <begin position="503"/>
        <end position="517"/>
    </location>
</feature>
<reference evidence="3 4" key="1">
    <citation type="journal article" date="2018" name="Sci. Rep.">
        <title>Comparative genomics provides insights into the lifestyle and reveals functional heterogeneity of dark septate endophytic fungi.</title>
        <authorList>
            <person name="Knapp D.G."/>
            <person name="Nemeth J.B."/>
            <person name="Barry K."/>
            <person name="Hainaut M."/>
            <person name="Henrissat B."/>
            <person name="Johnson J."/>
            <person name="Kuo A."/>
            <person name="Lim J.H.P."/>
            <person name="Lipzen A."/>
            <person name="Nolan M."/>
            <person name="Ohm R.A."/>
            <person name="Tamas L."/>
            <person name="Grigoriev I.V."/>
            <person name="Spatafora J.W."/>
            <person name="Nagy L.G."/>
            <person name="Kovacs G.M."/>
        </authorList>
    </citation>
    <scope>NUCLEOTIDE SEQUENCE [LARGE SCALE GENOMIC DNA]</scope>
    <source>
        <strain evidence="3 4">DSE2036</strain>
    </source>
</reference>
<dbReference type="EMBL" id="KZ805317">
    <property type="protein sequence ID" value="PVI05019.1"/>
    <property type="molecule type" value="Genomic_DNA"/>
</dbReference>
<keyword evidence="1" id="KW-0175">Coiled coil</keyword>
<evidence type="ECO:0000256" key="2">
    <source>
        <dbReference type="SAM" id="MobiDB-lite"/>
    </source>
</evidence>
<proteinExistence type="predicted"/>
<dbReference type="OrthoDB" id="3688256at2759"/>
<evidence type="ECO:0000313" key="4">
    <source>
        <dbReference type="Proteomes" id="UP000244855"/>
    </source>
</evidence>